<dbReference type="EMBL" id="MATO01000030">
    <property type="protein sequence ID" value="OCS91277.1"/>
    <property type="molecule type" value="Genomic_DNA"/>
</dbReference>
<dbReference type="SMART" id="SM00287">
    <property type="entry name" value="SH3b"/>
    <property type="match status" value="2"/>
</dbReference>
<keyword evidence="1" id="KW-0732">Signal</keyword>
<reference evidence="3 4" key="1">
    <citation type="submission" date="2016-07" db="EMBL/GenBank/DDBJ databases">
        <title>Caryophanon latum genome sequencing.</title>
        <authorList>
            <person name="Verma A."/>
            <person name="Pal Y."/>
            <person name="Krishnamurthi S."/>
        </authorList>
    </citation>
    <scope>NUCLEOTIDE SEQUENCE [LARGE SCALE GENOMIC DNA]</scope>
    <source>
        <strain evidence="3 4">DSM 14151</strain>
    </source>
</reference>
<dbReference type="RefSeq" id="WP_066463639.1">
    <property type="nucleotide sequence ID" value="NZ_MATO01000030.1"/>
</dbReference>
<name>A0A1C0YVU7_9BACL</name>
<dbReference type="Proteomes" id="UP000093482">
    <property type="component" value="Unassembled WGS sequence"/>
</dbReference>
<sequence>MKKILLSLVLLIPMLFSGMLSPVQAASDEDVLEIRLVKVIGAPLKSAASPSATTIRTLKQGEALKLTETVIAGWRKVQLDAYTYAYVNNSFLEQVAGYTIDIPANGKMRLAAKDTAFKTEPSKVNTSFKKNEIIVQRSATAASVLIETLSGHKGYVPSNSFVTLEPTIRKVNLKDGIVVRENPSPKAKVMYTLFPNTAVESYGQLPGGWRVIFHRTKVGYVAAEPMVAAKAEKRWINAANVEVRSVDSKSVDAVTDVLYYGVEVSAYPSSNGWSYIQNGSVTGYVPTSQLTAKKPTR</sequence>
<organism evidence="3 4">
    <name type="scientific">Caryophanon latum</name>
    <dbReference type="NCBI Taxonomy" id="33977"/>
    <lineage>
        <taxon>Bacteria</taxon>
        <taxon>Bacillati</taxon>
        <taxon>Bacillota</taxon>
        <taxon>Bacilli</taxon>
        <taxon>Bacillales</taxon>
        <taxon>Caryophanaceae</taxon>
        <taxon>Caryophanon</taxon>
    </lineage>
</organism>
<evidence type="ECO:0000313" key="4">
    <source>
        <dbReference type="Proteomes" id="UP000093482"/>
    </source>
</evidence>
<feature type="domain" description="SH3b" evidence="2">
    <location>
        <begin position="35"/>
        <end position="96"/>
    </location>
</feature>
<accession>A0A1C0YVU7</accession>
<dbReference type="PANTHER" id="PTHR34408:SF1">
    <property type="entry name" value="GLYCOSYL HYDROLASE FAMILY 19 DOMAIN-CONTAINING PROTEIN HI_1415"/>
    <property type="match status" value="1"/>
</dbReference>
<evidence type="ECO:0000313" key="3">
    <source>
        <dbReference type="EMBL" id="OCS91277.1"/>
    </source>
</evidence>
<dbReference type="InterPro" id="IPR003646">
    <property type="entry name" value="SH3-like_bac-type"/>
</dbReference>
<dbReference type="PANTHER" id="PTHR34408">
    <property type="entry name" value="FAMILY PROTEIN, PUTATIVE-RELATED"/>
    <property type="match status" value="1"/>
</dbReference>
<comment type="caution">
    <text evidence="3">The sequence shown here is derived from an EMBL/GenBank/DDBJ whole genome shotgun (WGS) entry which is preliminary data.</text>
</comment>
<feature type="chain" id="PRO_5008649278" description="SH3b domain-containing protein" evidence="1">
    <location>
        <begin position="26"/>
        <end position="297"/>
    </location>
</feature>
<dbReference type="OrthoDB" id="2453732at2"/>
<protein>
    <recommendedName>
        <fullName evidence="2">SH3b domain-containing protein</fullName>
    </recommendedName>
</protein>
<dbReference type="AlphaFoldDB" id="A0A1C0YVU7"/>
<feature type="domain" description="SH3b" evidence="2">
    <location>
        <begin position="231"/>
        <end position="294"/>
    </location>
</feature>
<evidence type="ECO:0000256" key="1">
    <source>
        <dbReference type="SAM" id="SignalP"/>
    </source>
</evidence>
<gene>
    <name evidence="3" type="ORF">A6K76_09720</name>
</gene>
<keyword evidence="4" id="KW-1185">Reference proteome</keyword>
<feature type="signal peptide" evidence="1">
    <location>
        <begin position="1"/>
        <end position="25"/>
    </location>
</feature>
<dbReference type="Gene3D" id="2.30.30.40">
    <property type="entry name" value="SH3 Domains"/>
    <property type="match status" value="1"/>
</dbReference>
<proteinExistence type="predicted"/>
<dbReference type="InterPro" id="IPR052354">
    <property type="entry name" value="Cell_Wall_Dynamics_Protein"/>
</dbReference>
<evidence type="ECO:0000259" key="2">
    <source>
        <dbReference type="SMART" id="SM00287"/>
    </source>
</evidence>